<reference evidence="2 3" key="1">
    <citation type="submission" date="2023-07" db="EMBL/GenBank/DDBJ databases">
        <title>Sequencing the genomes of 1000 actinobacteria strains.</title>
        <authorList>
            <person name="Klenk H.-P."/>
        </authorList>
    </citation>
    <scope>NUCLEOTIDE SEQUENCE [LARGE SCALE GENOMIC DNA]</scope>
    <source>
        <strain evidence="2 3">DSM 46740</strain>
    </source>
</reference>
<organism evidence="2 3">
    <name type="scientific">Streptosporangium lutulentum</name>
    <dbReference type="NCBI Taxonomy" id="1461250"/>
    <lineage>
        <taxon>Bacteria</taxon>
        <taxon>Bacillati</taxon>
        <taxon>Actinomycetota</taxon>
        <taxon>Actinomycetes</taxon>
        <taxon>Streptosporangiales</taxon>
        <taxon>Streptosporangiaceae</taxon>
        <taxon>Streptosporangium</taxon>
    </lineage>
</organism>
<comment type="caution">
    <text evidence="2">The sequence shown here is derived from an EMBL/GenBank/DDBJ whole genome shotgun (WGS) entry which is preliminary data.</text>
</comment>
<dbReference type="PRINTS" id="PR00368">
    <property type="entry name" value="FADPNR"/>
</dbReference>
<protein>
    <submittedName>
        <fullName evidence="2">Thioredoxin reductase</fullName>
    </submittedName>
</protein>
<name>A0ABT9QI46_9ACTN</name>
<evidence type="ECO:0000313" key="2">
    <source>
        <dbReference type="EMBL" id="MDP9845749.1"/>
    </source>
</evidence>
<dbReference type="EMBL" id="JAUSQU010000001">
    <property type="protein sequence ID" value="MDP9845749.1"/>
    <property type="molecule type" value="Genomic_DNA"/>
</dbReference>
<dbReference type="SUPFAM" id="SSF51905">
    <property type="entry name" value="FAD/NAD(P)-binding domain"/>
    <property type="match status" value="1"/>
</dbReference>
<dbReference type="Gene3D" id="3.50.50.60">
    <property type="entry name" value="FAD/NAD(P)-binding domain"/>
    <property type="match status" value="2"/>
</dbReference>
<dbReference type="PANTHER" id="PTHR43539:SF23">
    <property type="entry name" value="FAD-DEPENDENT OXIDOREDUCTASE DOMAIN-CONTAINING PROTEIN 2"/>
    <property type="match status" value="1"/>
</dbReference>
<evidence type="ECO:0000313" key="3">
    <source>
        <dbReference type="Proteomes" id="UP001225356"/>
    </source>
</evidence>
<keyword evidence="1" id="KW-0560">Oxidoreductase</keyword>
<dbReference type="InterPro" id="IPR036188">
    <property type="entry name" value="FAD/NAD-bd_sf"/>
</dbReference>
<sequence length="503" mass="56656">MIQEHRYVVVGAGPAGLQIGYFLQARGADYLIVERERLAGGFFSRFPRHRRLISLNKVHTLSDDPETQLRWDWNSLLSDDPSLLFPQYSDDYFPSPDDLRRYLHDFHTTHDLRIAFGVGVDRVVKEGDGFRLETTGGPELRAECLIWAGGWGSPNIPGIPGIEYAEGYEDMSVDPEQFRGKRVLILGKGNSAFETAHELLGHASMIHLASPRPVQLAWNTRHPGDVHGMYGALLDSYQFKTLHAVLDCTVDRIAFDGETYTVDISYSHADGETATLEYDAVLRCTGFRMNTEMFADGLKMAPCEKLPAVRADWESANLDNLYFAGTLMQARDLKQASSAFIEGFRYNLRTMDRLLAERYDGIRLPRTAVPLDELTGSILDRLNGSSALWTQCQYLVDALVVAGGGVDRYEDLPEDYAVERFGNVITVGLRWGSGPYSDVFAVERHPVPSRAAESSFIHPVVRVFENGVLAEELHLLEDLLAEWRHPDRHVAPLEEFLRRLLPR</sequence>
<dbReference type="Pfam" id="PF13738">
    <property type="entry name" value="Pyr_redox_3"/>
    <property type="match status" value="1"/>
</dbReference>
<dbReference type="Proteomes" id="UP001225356">
    <property type="component" value="Unassembled WGS sequence"/>
</dbReference>
<dbReference type="InterPro" id="IPR050982">
    <property type="entry name" value="Auxin_biosynth/cation_transpt"/>
</dbReference>
<proteinExistence type="predicted"/>
<dbReference type="RefSeq" id="WP_307561643.1">
    <property type="nucleotide sequence ID" value="NZ_JAUSQU010000001.1"/>
</dbReference>
<accession>A0ABT9QI46</accession>
<gene>
    <name evidence="2" type="ORF">J2853_004960</name>
</gene>
<keyword evidence="3" id="KW-1185">Reference proteome</keyword>
<dbReference type="PANTHER" id="PTHR43539">
    <property type="entry name" value="FLAVIN-BINDING MONOOXYGENASE-LIKE PROTEIN (AFU_ORTHOLOGUE AFUA_4G09220)"/>
    <property type="match status" value="1"/>
</dbReference>
<evidence type="ECO:0000256" key="1">
    <source>
        <dbReference type="ARBA" id="ARBA00023002"/>
    </source>
</evidence>